<dbReference type="AlphaFoldDB" id="A0A511N1D5"/>
<dbReference type="Proteomes" id="UP000321306">
    <property type="component" value="Unassembled WGS sequence"/>
</dbReference>
<reference evidence="1 2" key="1">
    <citation type="submission" date="2019-07" db="EMBL/GenBank/DDBJ databases">
        <title>Whole genome shotgun sequence of Deinococcus cellulosilyticus NBRC 106333.</title>
        <authorList>
            <person name="Hosoyama A."/>
            <person name="Uohara A."/>
            <person name="Ohji S."/>
            <person name="Ichikawa N."/>
        </authorList>
    </citation>
    <scope>NUCLEOTIDE SEQUENCE [LARGE SCALE GENOMIC DNA]</scope>
    <source>
        <strain evidence="1 2">NBRC 106333</strain>
    </source>
</reference>
<comment type="caution">
    <text evidence="1">The sequence shown here is derived from an EMBL/GenBank/DDBJ whole genome shotgun (WGS) entry which is preliminary data.</text>
</comment>
<name>A0A511N1D5_DEIC1</name>
<dbReference type="RefSeq" id="WP_146884496.1">
    <property type="nucleotide sequence ID" value="NZ_BJXB01000009.1"/>
</dbReference>
<gene>
    <name evidence="1" type="ORF">DC3_23180</name>
</gene>
<keyword evidence="2" id="KW-1185">Reference proteome</keyword>
<evidence type="ECO:0000313" key="1">
    <source>
        <dbReference type="EMBL" id="GEM46683.1"/>
    </source>
</evidence>
<accession>A0A511N1D5</accession>
<proteinExistence type="predicted"/>
<protein>
    <submittedName>
        <fullName evidence="1">Uncharacterized protein</fullName>
    </submittedName>
</protein>
<evidence type="ECO:0000313" key="2">
    <source>
        <dbReference type="Proteomes" id="UP000321306"/>
    </source>
</evidence>
<sequence>MDRCLIRKLQRIQDHLQELHTLMQHPHPSTHRVLCHLQALQEELRHLQREVVRHALPDHLHDPDWVVEAHRQLRHH</sequence>
<organism evidence="1 2">
    <name type="scientific">Deinococcus cellulosilyticus (strain DSM 18568 / NBRC 106333 / KACC 11606 / 5516J-15)</name>
    <dbReference type="NCBI Taxonomy" id="1223518"/>
    <lineage>
        <taxon>Bacteria</taxon>
        <taxon>Thermotogati</taxon>
        <taxon>Deinococcota</taxon>
        <taxon>Deinococci</taxon>
        <taxon>Deinococcales</taxon>
        <taxon>Deinococcaceae</taxon>
        <taxon>Deinococcus</taxon>
    </lineage>
</organism>
<dbReference type="EMBL" id="BJXB01000009">
    <property type="protein sequence ID" value="GEM46683.1"/>
    <property type="molecule type" value="Genomic_DNA"/>
</dbReference>